<feature type="region of interest" description="Disordered" evidence="6">
    <location>
        <begin position="526"/>
        <end position="564"/>
    </location>
</feature>
<feature type="region of interest" description="Disordered" evidence="6">
    <location>
        <begin position="128"/>
        <end position="159"/>
    </location>
</feature>
<sequence>MLGRLLNRGLSSLDVSSSPSKEERKPERRGSFSPQNMSYSQPKVTLPSPIPMGKSTIGYEPTPDAPAVVNNEDSYSRTILYGTPNHFQNDTLLPQHFRMVVVLEKSDFLQKNNHHLLYNSSRDAYPNYQNYHGQYPSRNSTTAPTPIPPTSTGSGSHEIRHPLSQLNELMFGNGLYSNDLNLSDTVKLHVLPSLPLLRSSVLITKTFYVKIDKRESRVCIGLVMPISVDHFSSVLFPNWASIKFFLTYMKDTFLENHYNKQLVSITNTGNFSDMSRAFKSLIKSLNNLNNIPRLLPGLNKFDSMLYNWCFEVNNWIEMKDGGKLSFNNGSKFLSALLTSISVVKNQLVGNELARKSQCTRVVVVASNPGVAQKLIFLISELLPFELEYVVEAPDSDSTTRTSTTATTTTTTTYNQYPETHHPLHFNSNSDSTLVSADISKDTVASTTPSFTKKGWEIPVSSAKSINTTSIEMVHSSSVRSSSLSTSNSMAYLSSSLSNSHSSMIPSSLTRGFQLLQNWKSSLDSPSSSVSPTPFSSQSFPSPSNQEYEEYPWTPATTSNPTPVVSSINPNSLNTANFNDRHARTTSVHCHPHRPSLSSIPINNSYHDLSSMNNSTKIKKVNIPKLPHIDRNSSTLYGIGETSSLNGFGLNRKERYNMLKAECKALMNSAKVQSTIETDENGVTFMDIPYNDDDEDDDDVEDLGMIQTTGFTTLPLTCSYLNEYAPEFQLQACPPQADLESRILNSMKMDVTYGEYTSCKSILISLRSREIKELKLEKISDGAHCGEVNNVTNKKLYGNSKINWSLTPRETFNRVDSLIEEILVTFQREQVVHKGVDLEDLQDEVRFEPFIKFRELLMSL</sequence>
<dbReference type="GO" id="GO:0005737">
    <property type="term" value="C:cytoplasm"/>
    <property type="evidence" value="ECO:0007669"/>
    <property type="project" value="UniProtKB-ARBA"/>
</dbReference>
<feature type="compositionally biased region" description="Low complexity" evidence="6">
    <location>
        <begin position="398"/>
        <end position="412"/>
    </location>
</feature>
<evidence type="ECO:0000256" key="1">
    <source>
        <dbReference type="ARBA" id="ARBA00010162"/>
    </source>
</evidence>
<dbReference type="InterPro" id="IPR041153">
    <property type="entry name" value="LST4_longin"/>
</dbReference>
<evidence type="ECO:0000259" key="7">
    <source>
        <dbReference type="PROSITE" id="PS51836"/>
    </source>
</evidence>
<reference evidence="8" key="2">
    <citation type="submission" date="2021-01" db="EMBL/GenBank/DDBJ databases">
        <authorList>
            <person name="Schikora-Tamarit M.A."/>
        </authorList>
    </citation>
    <scope>NUCLEOTIDE SEQUENCE</scope>
    <source>
        <strain evidence="8">CBS2887</strain>
    </source>
</reference>
<reference evidence="8" key="1">
    <citation type="journal article" date="2021" name="Open Biol.">
        <title>Shared evolutionary footprints suggest mitochondrial oxidative damage underlies multiple complex I losses in fungi.</title>
        <authorList>
            <person name="Schikora-Tamarit M.A."/>
            <person name="Marcet-Houben M."/>
            <person name="Nosek J."/>
            <person name="Gabaldon T."/>
        </authorList>
    </citation>
    <scope>NUCLEOTIDE SEQUENCE</scope>
    <source>
        <strain evidence="8">CBS2887</strain>
    </source>
</reference>
<keyword evidence="9" id="KW-1185">Reference proteome</keyword>
<feature type="domain" description="UDENN FNIP1/2-type" evidence="7">
    <location>
        <begin position="92"/>
        <end position="825"/>
    </location>
</feature>
<gene>
    <name evidence="8" type="ORF">WICPIJ_000278</name>
</gene>
<dbReference type="PROSITE" id="PS51836">
    <property type="entry name" value="DENN_FNIP12"/>
    <property type="match status" value="1"/>
</dbReference>
<keyword evidence="3" id="KW-0813">Transport</keyword>
<feature type="compositionally biased region" description="Basic and acidic residues" evidence="6">
    <location>
        <begin position="20"/>
        <end position="30"/>
    </location>
</feature>
<name>A0A9P8QH84_WICPI</name>
<organism evidence="8 9">
    <name type="scientific">Wickerhamomyces pijperi</name>
    <name type="common">Yeast</name>
    <name type="synonym">Pichia pijperi</name>
    <dbReference type="NCBI Taxonomy" id="599730"/>
    <lineage>
        <taxon>Eukaryota</taxon>
        <taxon>Fungi</taxon>
        <taxon>Dikarya</taxon>
        <taxon>Ascomycota</taxon>
        <taxon>Saccharomycotina</taxon>
        <taxon>Saccharomycetes</taxon>
        <taxon>Phaffomycetales</taxon>
        <taxon>Wickerhamomycetaceae</taxon>
        <taxon>Wickerhamomyces</taxon>
    </lineage>
</organism>
<dbReference type="InterPro" id="IPR037545">
    <property type="entry name" value="DENN_FNIP1/2"/>
</dbReference>
<evidence type="ECO:0000256" key="3">
    <source>
        <dbReference type="ARBA" id="ARBA00022448"/>
    </source>
</evidence>
<comment type="similarity">
    <text evidence="1">Belongs to the LST4 family.</text>
</comment>
<protein>
    <recommendedName>
        <fullName evidence="2">Protein LST4</fullName>
    </recommendedName>
</protein>
<feature type="compositionally biased region" description="Polar residues" evidence="6">
    <location>
        <begin position="128"/>
        <end position="139"/>
    </location>
</feature>
<evidence type="ECO:0000256" key="4">
    <source>
        <dbReference type="ARBA" id="ARBA00022927"/>
    </source>
</evidence>
<feature type="compositionally biased region" description="Low complexity" evidence="6">
    <location>
        <begin position="526"/>
        <end position="543"/>
    </location>
</feature>
<feature type="compositionally biased region" description="Polar residues" evidence="6">
    <location>
        <begin position="554"/>
        <end position="564"/>
    </location>
</feature>
<dbReference type="OrthoDB" id="4063558at2759"/>
<dbReference type="Pfam" id="PF18639">
    <property type="entry name" value="Longin_2"/>
    <property type="match status" value="1"/>
</dbReference>
<feature type="compositionally biased region" description="Low complexity" evidence="6">
    <location>
        <begin position="1"/>
        <end position="19"/>
    </location>
</feature>
<evidence type="ECO:0000313" key="8">
    <source>
        <dbReference type="EMBL" id="KAH3688739.1"/>
    </source>
</evidence>
<dbReference type="GO" id="GO:0015031">
    <property type="term" value="P:protein transport"/>
    <property type="evidence" value="ECO:0007669"/>
    <property type="project" value="UniProtKB-KW"/>
</dbReference>
<comment type="caution">
    <text evidence="8">The sequence shown here is derived from an EMBL/GenBank/DDBJ whole genome shotgun (WGS) entry which is preliminary data.</text>
</comment>
<evidence type="ECO:0000256" key="6">
    <source>
        <dbReference type="SAM" id="MobiDB-lite"/>
    </source>
</evidence>
<evidence type="ECO:0000256" key="2">
    <source>
        <dbReference type="ARBA" id="ARBA00013394"/>
    </source>
</evidence>
<keyword evidence="4" id="KW-0653">Protein transport</keyword>
<dbReference type="EMBL" id="JAEUBG010000175">
    <property type="protein sequence ID" value="KAH3688739.1"/>
    <property type="molecule type" value="Genomic_DNA"/>
</dbReference>
<evidence type="ECO:0000256" key="5">
    <source>
        <dbReference type="ARBA" id="ARBA00022970"/>
    </source>
</evidence>
<feature type="region of interest" description="Disordered" evidence="6">
    <location>
        <begin position="1"/>
        <end position="48"/>
    </location>
</feature>
<dbReference type="AlphaFoldDB" id="A0A9P8QH84"/>
<dbReference type="GO" id="GO:0006865">
    <property type="term" value="P:amino acid transport"/>
    <property type="evidence" value="ECO:0007669"/>
    <property type="project" value="UniProtKB-KW"/>
</dbReference>
<feature type="compositionally biased region" description="Polar residues" evidence="6">
    <location>
        <begin position="32"/>
        <end position="43"/>
    </location>
</feature>
<dbReference type="Proteomes" id="UP000774326">
    <property type="component" value="Unassembled WGS sequence"/>
</dbReference>
<feature type="compositionally biased region" description="Low complexity" evidence="6">
    <location>
        <begin position="140"/>
        <end position="156"/>
    </location>
</feature>
<feature type="region of interest" description="Disordered" evidence="6">
    <location>
        <begin position="395"/>
        <end position="416"/>
    </location>
</feature>
<accession>A0A9P8QH84</accession>
<proteinExistence type="inferred from homology"/>
<evidence type="ECO:0000313" key="9">
    <source>
        <dbReference type="Proteomes" id="UP000774326"/>
    </source>
</evidence>
<keyword evidence="5" id="KW-0029">Amino-acid transport</keyword>